<dbReference type="InterPro" id="IPR036505">
    <property type="entry name" value="Amidase/PGRP_sf"/>
</dbReference>
<organism evidence="10 11">
    <name type="scientific">Polistes dominula</name>
    <name type="common">European paper wasp</name>
    <name type="synonym">Vespa dominula</name>
    <dbReference type="NCBI Taxonomy" id="743375"/>
    <lineage>
        <taxon>Eukaryota</taxon>
        <taxon>Metazoa</taxon>
        <taxon>Ecdysozoa</taxon>
        <taxon>Arthropoda</taxon>
        <taxon>Hexapoda</taxon>
        <taxon>Insecta</taxon>
        <taxon>Pterygota</taxon>
        <taxon>Neoptera</taxon>
        <taxon>Endopterygota</taxon>
        <taxon>Hymenoptera</taxon>
        <taxon>Apocrita</taxon>
        <taxon>Aculeata</taxon>
        <taxon>Vespoidea</taxon>
        <taxon>Vespidae</taxon>
        <taxon>Polistinae</taxon>
        <taxon>Polistini</taxon>
        <taxon>Polistes</taxon>
    </lineage>
</organism>
<feature type="signal peptide" evidence="7">
    <location>
        <begin position="1"/>
        <end position="17"/>
    </location>
</feature>
<evidence type="ECO:0000256" key="2">
    <source>
        <dbReference type="ARBA" id="ARBA00022588"/>
    </source>
</evidence>
<comment type="similarity">
    <text evidence="1 6">Belongs to the N-acetylmuramoyl-L-alanine amidase 2 family.</text>
</comment>
<dbReference type="InterPro" id="IPR006619">
    <property type="entry name" value="PGRP_domain_met/bac"/>
</dbReference>
<protein>
    <recommendedName>
        <fullName evidence="6">Peptidoglycan-recognition protein</fullName>
    </recommendedName>
</protein>
<evidence type="ECO:0000256" key="6">
    <source>
        <dbReference type="PIRNR" id="PIRNR037945"/>
    </source>
</evidence>
<evidence type="ECO:0000256" key="4">
    <source>
        <dbReference type="ARBA" id="ARBA00022859"/>
    </source>
</evidence>
<dbReference type="InterPro" id="IPR015510">
    <property type="entry name" value="PGRP"/>
</dbReference>
<accession>A0ABM1IB30</accession>
<keyword evidence="4 6" id="KW-0391">Immunity</keyword>
<feature type="domain" description="N-acetylmuramoyl-L-alanine amidase" evidence="8">
    <location>
        <begin position="26"/>
        <end position="170"/>
    </location>
</feature>
<evidence type="ECO:0000313" key="10">
    <source>
        <dbReference type="Proteomes" id="UP000694924"/>
    </source>
</evidence>
<evidence type="ECO:0000256" key="5">
    <source>
        <dbReference type="ARBA" id="ARBA00023157"/>
    </source>
</evidence>
<evidence type="ECO:0000259" key="9">
    <source>
        <dbReference type="SMART" id="SM00701"/>
    </source>
</evidence>
<dbReference type="SMART" id="SM00701">
    <property type="entry name" value="PGRP"/>
    <property type="match status" value="1"/>
</dbReference>
<evidence type="ECO:0000313" key="11">
    <source>
        <dbReference type="RefSeq" id="XP_015177417.1"/>
    </source>
</evidence>
<evidence type="ECO:0000256" key="1">
    <source>
        <dbReference type="ARBA" id="ARBA00007553"/>
    </source>
</evidence>
<keyword evidence="5" id="KW-1015">Disulfide bond</keyword>
<evidence type="ECO:0000259" key="8">
    <source>
        <dbReference type="SMART" id="SM00644"/>
    </source>
</evidence>
<keyword evidence="3 7" id="KW-0732">Signal</keyword>
<dbReference type="PANTHER" id="PTHR11022:SF74">
    <property type="entry name" value="PEPTIDOGLYCAN-RECOGNITION PROTEIN SA"/>
    <property type="match status" value="1"/>
</dbReference>
<name>A0ABM1IB30_POLDO</name>
<dbReference type="RefSeq" id="XP_015177417.1">
    <property type="nucleotide sequence ID" value="XM_015321931.1"/>
</dbReference>
<dbReference type="InterPro" id="IPR017331">
    <property type="entry name" value="Peptidoglycan_recognition"/>
</dbReference>
<dbReference type="PIRSF" id="PIRSF037945">
    <property type="entry name" value="PGRPs"/>
    <property type="match status" value="1"/>
</dbReference>
<dbReference type="GeneID" id="107066900"/>
<dbReference type="Pfam" id="PF01510">
    <property type="entry name" value="Amidase_2"/>
    <property type="match status" value="1"/>
</dbReference>
<keyword evidence="10" id="KW-1185">Reference proteome</keyword>
<reference evidence="11" key="1">
    <citation type="submission" date="2025-08" db="UniProtKB">
        <authorList>
            <consortium name="RefSeq"/>
        </authorList>
    </citation>
    <scope>IDENTIFICATION</scope>
    <source>
        <tissue evidence="11">Whole body</tissue>
    </source>
</reference>
<dbReference type="SUPFAM" id="SSF55846">
    <property type="entry name" value="N-acetylmuramoyl-L-alanine amidase-like"/>
    <property type="match status" value="1"/>
</dbReference>
<evidence type="ECO:0000256" key="7">
    <source>
        <dbReference type="SAM" id="SignalP"/>
    </source>
</evidence>
<gene>
    <name evidence="11" type="primary">LOC107066900</name>
</gene>
<dbReference type="PANTHER" id="PTHR11022">
    <property type="entry name" value="PEPTIDOGLYCAN RECOGNITION PROTEIN"/>
    <property type="match status" value="1"/>
</dbReference>
<dbReference type="InterPro" id="IPR002502">
    <property type="entry name" value="Amidase_domain"/>
</dbReference>
<dbReference type="CDD" id="cd06583">
    <property type="entry name" value="PGRP"/>
    <property type="match status" value="1"/>
</dbReference>
<dbReference type="Gene3D" id="3.40.80.10">
    <property type="entry name" value="Peptidoglycan recognition protein-like"/>
    <property type="match status" value="1"/>
</dbReference>
<feature type="domain" description="Peptidoglycan recognition protein family" evidence="9">
    <location>
        <begin position="22"/>
        <end position="164"/>
    </location>
</feature>
<keyword evidence="2 6" id="KW-0399">Innate immunity</keyword>
<dbReference type="Proteomes" id="UP000694924">
    <property type="component" value="Unplaced"/>
</dbReference>
<dbReference type="SMART" id="SM00644">
    <property type="entry name" value="Ami_2"/>
    <property type="match status" value="1"/>
</dbReference>
<proteinExistence type="inferred from homology"/>
<feature type="chain" id="PRO_5045113925" description="Peptidoglycan-recognition protein" evidence="7">
    <location>
        <begin position="18"/>
        <end position="186"/>
    </location>
</feature>
<evidence type="ECO:0000256" key="3">
    <source>
        <dbReference type="ARBA" id="ARBA00022729"/>
    </source>
</evidence>
<sequence>MIVQLLSIFLILHVSYANDDCPNIISKAGWGGRAPRGINYLILPLPNVIIHHTVTSECNTRSECSQRVQSIQSYHMDTLGWYDIGYNFIIGGDGNVYEGAGWTKEGAHTLGFNKNSLGIGFIGNFEEKDASNKMLEAAHKLIRCGVSKGVFRDNIRAIAARQVAQTLSPGYHLYVQIQNWHEWSHA</sequence>